<sequence length="71" mass="7615">MSGRGFASAGPLFVVSGLRPTPSLLLCSPAPFLSLRPLPLRSHITVKLPFTASYVCRASASLPGRYQVLTW</sequence>
<evidence type="ECO:0000313" key="2">
    <source>
        <dbReference type="Proteomes" id="UP001243364"/>
    </source>
</evidence>
<reference evidence="1 2" key="1">
    <citation type="submission" date="2023-07" db="EMBL/GenBank/DDBJ databases">
        <title>Comparative genomics of wheat-associated soil bacteria to identify genetic determinants of phenazine resistance.</title>
        <authorList>
            <person name="Mouncey N."/>
        </authorList>
    </citation>
    <scope>NUCLEOTIDE SEQUENCE [LARGE SCALE GENOMIC DNA]</scope>
    <source>
        <strain evidence="1 2">W4I19-2</strain>
    </source>
</reference>
<name>A0ABU0Q224_STRAH</name>
<accession>A0ABU0Q224</accession>
<gene>
    <name evidence="1" type="ORF">QFZ56_002841</name>
</gene>
<keyword evidence="2" id="KW-1185">Reference proteome</keyword>
<dbReference type="EMBL" id="JAUSYA010000001">
    <property type="protein sequence ID" value="MDQ0683878.1"/>
    <property type="molecule type" value="Genomic_DNA"/>
</dbReference>
<comment type="caution">
    <text evidence="1">The sequence shown here is derived from an EMBL/GenBank/DDBJ whole genome shotgun (WGS) entry which is preliminary data.</text>
</comment>
<evidence type="ECO:0008006" key="3">
    <source>
        <dbReference type="Google" id="ProtNLM"/>
    </source>
</evidence>
<evidence type="ECO:0000313" key="1">
    <source>
        <dbReference type="EMBL" id="MDQ0683878.1"/>
    </source>
</evidence>
<protein>
    <recommendedName>
        <fullName evidence="3">Secreted protein</fullName>
    </recommendedName>
</protein>
<proteinExistence type="predicted"/>
<organism evidence="1 2">
    <name type="scientific">Streptomyces achromogenes</name>
    <dbReference type="NCBI Taxonomy" id="67255"/>
    <lineage>
        <taxon>Bacteria</taxon>
        <taxon>Bacillati</taxon>
        <taxon>Actinomycetota</taxon>
        <taxon>Actinomycetes</taxon>
        <taxon>Kitasatosporales</taxon>
        <taxon>Streptomycetaceae</taxon>
        <taxon>Streptomyces</taxon>
    </lineage>
</organism>
<dbReference type="Proteomes" id="UP001243364">
    <property type="component" value="Unassembled WGS sequence"/>
</dbReference>